<evidence type="ECO:0000256" key="1">
    <source>
        <dbReference type="ARBA" id="ARBA00022475"/>
    </source>
</evidence>
<comment type="caution">
    <text evidence="7">The sequence shown here is derived from an EMBL/GenBank/DDBJ whole genome shotgun (WGS) entry which is preliminary data.</text>
</comment>
<accession>A0A0S8GAH0</accession>
<sequence length="63" mass="7253">MKPKTIIAIILAVFALVIVVQNTHVVTVQFFFWRLYMSRIILILIMLVIGIVIGYIIGRVPRK</sequence>
<dbReference type="EMBL" id="LJUO01000105">
    <property type="protein sequence ID" value="KPK69990.1"/>
    <property type="molecule type" value="Genomic_DNA"/>
</dbReference>
<feature type="domain" description="Lipopolysaccharide assembly protein A" evidence="6">
    <location>
        <begin position="21"/>
        <end position="57"/>
    </location>
</feature>
<keyword evidence="3 5" id="KW-1133">Transmembrane helix</keyword>
<evidence type="ECO:0000259" key="6">
    <source>
        <dbReference type="Pfam" id="PF06305"/>
    </source>
</evidence>
<evidence type="ECO:0000313" key="7">
    <source>
        <dbReference type="EMBL" id="KPK69990.1"/>
    </source>
</evidence>
<gene>
    <name evidence="7" type="ORF">AMJ87_09565</name>
</gene>
<dbReference type="AlphaFoldDB" id="A0A0S8GAH0"/>
<evidence type="ECO:0000256" key="3">
    <source>
        <dbReference type="ARBA" id="ARBA00022989"/>
    </source>
</evidence>
<evidence type="ECO:0000256" key="5">
    <source>
        <dbReference type="SAM" id="Phobius"/>
    </source>
</evidence>
<keyword evidence="1" id="KW-1003">Cell membrane</keyword>
<dbReference type="GO" id="GO:0005886">
    <property type="term" value="C:plasma membrane"/>
    <property type="evidence" value="ECO:0007669"/>
    <property type="project" value="InterPro"/>
</dbReference>
<proteinExistence type="predicted"/>
<dbReference type="InterPro" id="IPR010445">
    <property type="entry name" value="LapA_dom"/>
</dbReference>
<keyword evidence="4 5" id="KW-0472">Membrane</keyword>
<feature type="transmembrane region" description="Helical" evidence="5">
    <location>
        <begin position="35"/>
        <end position="57"/>
    </location>
</feature>
<dbReference type="Pfam" id="PF06305">
    <property type="entry name" value="LapA_dom"/>
    <property type="match status" value="1"/>
</dbReference>
<dbReference type="Proteomes" id="UP000051096">
    <property type="component" value="Unassembled WGS sequence"/>
</dbReference>
<protein>
    <recommendedName>
        <fullName evidence="6">Lipopolysaccharide assembly protein A domain-containing protein</fullName>
    </recommendedName>
</protein>
<organism evidence="7 8">
    <name type="scientific">candidate division WOR_3 bacterium SM23_60</name>
    <dbReference type="NCBI Taxonomy" id="1703780"/>
    <lineage>
        <taxon>Bacteria</taxon>
        <taxon>Bacteria division WOR-3</taxon>
    </lineage>
</organism>
<name>A0A0S8GAH0_UNCW3</name>
<keyword evidence="2 5" id="KW-0812">Transmembrane</keyword>
<evidence type="ECO:0000256" key="4">
    <source>
        <dbReference type="ARBA" id="ARBA00023136"/>
    </source>
</evidence>
<evidence type="ECO:0000313" key="8">
    <source>
        <dbReference type="Proteomes" id="UP000051096"/>
    </source>
</evidence>
<reference evidence="7 8" key="1">
    <citation type="journal article" date="2015" name="Microbiome">
        <title>Genomic resolution of linkages in carbon, nitrogen, and sulfur cycling among widespread estuary sediment bacteria.</title>
        <authorList>
            <person name="Baker B.J."/>
            <person name="Lazar C.S."/>
            <person name="Teske A.P."/>
            <person name="Dick G.J."/>
        </authorList>
    </citation>
    <scope>NUCLEOTIDE SEQUENCE [LARGE SCALE GENOMIC DNA]</scope>
    <source>
        <strain evidence="7">SM23_60</strain>
    </source>
</reference>
<evidence type="ECO:0000256" key="2">
    <source>
        <dbReference type="ARBA" id="ARBA00022692"/>
    </source>
</evidence>